<dbReference type="Gene3D" id="3.40.50.150">
    <property type="entry name" value="Vaccinia Virus protein VP39"/>
    <property type="match status" value="1"/>
</dbReference>
<sequence>MIDVEQLENIGIHYYQTLRFWRKNFLNNKSKVLELGFDERFIRTWEYCFDYSAAGLKSRTLGDYQVTYPNMMEFFENLGVEMEVSDMSFLS</sequence>
<name>A0ABP0ZAX1_9ROSI</name>
<evidence type="ECO:0000313" key="2">
    <source>
        <dbReference type="Proteomes" id="UP001642487"/>
    </source>
</evidence>
<dbReference type="SUPFAM" id="SSF53335">
    <property type="entry name" value="S-adenosyl-L-methionine-dependent methyltransferases"/>
    <property type="match status" value="1"/>
</dbReference>
<organism evidence="1 2">
    <name type="scientific">Citrullus colocynthis</name>
    <name type="common">colocynth</name>
    <dbReference type="NCBI Taxonomy" id="252529"/>
    <lineage>
        <taxon>Eukaryota</taxon>
        <taxon>Viridiplantae</taxon>
        <taxon>Streptophyta</taxon>
        <taxon>Embryophyta</taxon>
        <taxon>Tracheophyta</taxon>
        <taxon>Spermatophyta</taxon>
        <taxon>Magnoliopsida</taxon>
        <taxon>eudicotyledons</taxon>
        <taxon>Gunneridae</taxon>
        <taxon>Pentapetalae</taxon>
        <taxon>rosids</taxon>
        <taxon>fabids</taxon>
        <taxon>Cucurbitales</taxon>
        <taxon>Cucurbitaceae</taxon>
        <taxon>Benincaseae</taxon>
        <taxon>Citrullus</taxon>
    </lineage>
</organism>
<dbReference type="Pfam" id="PF02353">
    <property type="entry name" value="CMAS"/>
    <property type="match status" value="1"/>
</dbReference>
<dbReference type="PANTHER" id="PTHR43675:SF30">
    <property type="entry name" value="CYCLOPROPANE-FATTY-ACYL-PHOSPHOLIPID SYNTHASE"/>
    <property type="match status" value="1"/>
</dbReference>
<dbReference type="Proteomes" id="UP001642487">
    <property type="component" value="Chromosome 9"/>
</dbReference>
<protein>
    <recommendedName>
        <fullName evidence="3">Cyclopropane-fatty-acyl-phospholipid synthase</fullName>
    </recommendedName>
</protein>
<dbReference type="InterPro" id="IPR029063">
    <property type="entry name" value="SAM-dependent_MTases_sf"/>
</dbReference>
<proteinExistence type="predicted"/>
<dbReference type="EMBL" id="OZ021743">
    <property type="protein sequence ID" value="CAK9329217.1"/>
    <property type="molecule type" value="Genomic_DNA"/>
</dbReference>
<keyword evidence="2" id="KW-1185">Reference proteome</keyword>
<evidence type="ECO:0000313" key="1">
    <source>
        <dbReference type="EMBL" id="CAK9329217.1"/>
    </source>
</evidence>
<evidence type="ECO:0008006" key="3">
    <source>
        <dbReference type="Google" id="ProtNLM"/>
    </source>
</evidence>
<gene>
    <name evidence="1" type="ORF">CITCOLO1_LOCUS21657</name>
</gene>
<dbReference type="InterPro" id="IPR026669">
    <property type="entry name" value="Arsenite_MeTrfase-like"/>
</dbReference>
<reference evidence="1 2" key="1">
    <citation type="submission" date="2024-03" db="EMBL/GenBank/DDBJ databases">
        <authorList>
            <person name="Gkanogiannis A."/>
            <person name="Becerra Lopez-Lavalle L."/>
        </authorList>
    </citation>
    <scope>NUCLEOTIDE SEQUENCE [LARGE SCALE GENOMIC DNA]</scope>
</reference>
<accession>A0ABP0ZAX1</accession>
<dbReference type="PANTHER" id="PTHR43675">
    <property type="entry name" value="ARSENITE METHYLTRANSFERASE"/>
    <property type="match status" value="1"/>
</dbReference>